<evidence type="ECO:0008006" key="4">
    <source>
        <dbReference type="Google" id="ProtNLM"/>
    </source>
</evidence>
<evidence type="ECO:0000313" key="2">
    <source>
        <dbReference type="EMBL" id="TWF44926.1"/>
    </source>
</evidence>
<accession>A0A561Q3L1</accession>
<feature type="chain" id="PRO_5021729640" description="Outer membrane protein with beta-barrel domain" evidence="1">
    <location>
        <begin position="21"/>
        <end position="225"/>
    </location>
</feature>
<organism evidence="2 3">
    <name type="scientific">Chitinophaga polysaccharea</name>
    <dbReference type="NCBI Taxonomy" id="1293035"/>
    <lineage>
        <taxon>Bacteria</taxon>
        <taxon>Pseudomonadati</taxon>
        <taxon>Bacteroidota</taxon>
        <taxon>Chitinophagia</taxon>
        <taxon>Chitinophagales</taxon>
        <taxon>Chitinophagaceae</taxon>
        <taxon>Chitinophaga</taxon>
    </lineage>
</organism>
<evidence type="ECO:0000256" key="1">
    <source>
        <dbReference type="SAM" id="SignalP"/>
    </source>
</evidence>
<reference evidence="2 3" key="1">
    <citation type="submission" date="2019-06" db="EMBL/GenBank/DDBJ databases">
        <title>Sorghum-associated microbial communities from plants grown in Nebraska, USA.</title>
        <authorList>
            <person name="Schachtman D."/>
        </authorList>
    </citation>
    <scope>NUCLEOTIDE SEQUENCE [LARGE SCALE GENOMIC DNA]</scope>
    <source>
        <strain evidence="2 3">1209</strain>
    </source>
</reference>
<evidence type="ECO:0000313" key="3">
    <source>
        <dbReference type="Proteomes" id="UP000320811"/>
    </source>
</evidence>
<dbReference type="OrthoDB" id="662434at2"/>
<sequence>MKKTLLLLWLSCSLFFASYAQETKTKVGKNAYLKVNPTTLINELDIYLEQELSDKFSLEVGISGIYTDYPDYVLAKKVDFGQKKPDISTEQFVDGRGLGFRVGMRWYLVSPDMDMAPVRAAGTYFEPILFYKKVFYPNQDNTISNVTYTDSGDKSVVGLQLLIGRQFKKDRFLLDPFIGIGIRSKIYNYNTYHFDANNNVSLNNGKLVSILPSLQVGIKMGLKLW</sequence>
<name>A0A561Q3L1_9BACT</name>
<gene>
    <name evidence="2" type="ORF">FHW36_101852</name>
</gene>
<dbReference type="RefSeq" id="WP_145662664.1">
    <property type="nucleotide sequence ID" value="NZ_JABAIB010000005.1"/>
</dbReference>
<keyword evidence="3" id="KW-1185">Reference proteome</keyword>
<dbReference type="Proteomes" id="UP000320811">
    <property type="component" value="Unassembled WGS sequence"/>
</dbReference>
<keyword evidence="1" id="KW-0732">Signal</keyword>
<dbReference type="AlphaFoldDB" id="A0A561Q3L1"/>
<dbReference type="EMBL" id="VIWO01000001">
    <property type="protein sequence ID" value="TWF44926.1"/>
    <property type="molecule type" value="Genomic_DNA"/>
</dbReference>
<proteinExistence type="predicted"/>
<feature type="signal peptide" evidence="1">
    <location>
        <begin position="1"/>
        <end position="20"/>
    </location>
</feature>
<protein>
    <recommendedName>
        <fullName evidence="4">Outer membrane protein with beta-barrel domain</fullName>
    </recommendedName>
</protein>
<comment type="caution">
    <text evidence="2">The sequence shown here is derived from an EMBL/GenBank/DDBJ whole genome shotgun (WGS) entry which is preliminary data.</text>
</comment>